<evidence type="ECO:0000256" key="8">
    <source>
        <dbReference type="ARBA" id="ARBA00023012"/>
    </source>
</evidence>
<feature type="domain" description="Response regulatory" evidence="16">
    <location>
        <begin position="1173"/>
        <end position="1288"/>
    </location>
</feature>
<dbReference type="InterPro" id="IPR009057">
    <property type="entry name" value="Homeodomain-like_sf"/>
</dbReference>
<dbReference type="EMBL" id="PYFT01000001">
    <property type="protein sequence ID" value="PSR55904.1"/>
    <property type="molecule type" value="Genomic_DNA"/>
</dbReference>
<feature type="transmembrane region" description="Helical" evidence="13">
    <location>
        <begin position="71"/>
        <end position="90"/>
    </location>
</feature>
<dbReference type="SMART" id="SM00342">
    <property type="entry name" value="HTH_ARAC"/>
    <property type="match status" value="1"/>
</dbReference>
<dbReference type="Proteomes" id="UP000240357">
    <property type="component" value="Unassembled WGS sequence"/>
</dbReference>
<dbReference type="PROSITE" id="PS01124">
    <property type="entry name" value="HTH_ARAC_FAMILY_2"/>
    <property type="match status" value="1"/>
</dbReference>
<evidence type="ECO:0000313" key="18">
    <source>
        <dbReference type="Proteomes" id="UP000240357"/>
    </source>
</evidence>
<keyword evidence="13" id="KW-1133">Transmembrane helix</keyword>
<keyword evidence="8" id="KW-0902">Two-component regulatory system</keyword>
<dbReference type="FunFam" id="1.10.287.130:FF:000045">
    <property type="entry name" value="Two-component system sensor histidine kinase/response regulator"/>
    <property type="match status" value="1"/>
</dbReference>
<dbReference type="Pfam" id="PF12833">
    <property type="entry name" value="HTH_18"/>
    <property type="match status" value="1"/>
</dbReference>
<keyword evidence="13" id="KW-0812">Transmembrane</keyword>
<dbReference type="PRINTS" id="PR00344">
    <property type="entry name" value="BCTRLSENSOR"/>
</dbReference>
<dbReference type="GO" id="GO:0043565">
    <property type="term" value="F:sequence-specific DNA binding"/>
    <property type="evidence" value="ECO:0007669"/>
    <property type="project" value="InterPro"/>
</dbReference>
<sequence>MNDWSTCLVLKNVGSPGSTSTCSDSNRPKMNSNGEKTEFARLGFFVKRVSLDINLLYLFLMRGQRFRSYSLKCMLGLLTLCWVLPGWGVAQSREFGQDQFTRVAHLQGLKVKCMLKDSSGFMWLGTETGLYRYDGYQTEFIPTTTVGIRLSSNSVLALYEDREANLWIGTDNGLNKLSTDRKTITAYLATAKAAATGKNSIQAILQASDGALWCSTHNGYLYRSADKEHFTFMQNVAAGTTGIFSPLVKHLTEDSQRFIWVADDHHGYQKLSPEGAVLHWYPLPPMQQWITSYVQKNKLLFADYHSIYTYSASANQFLPLVSADLSELLDNKLRYIYEDNKGYIWVATSEKLCRLNVRTQKIDDFTPAFKRTGGAPYAIDCLYEDAKGQLWLGTYFGVFRLENRENRFSVISPPGIANNTIFSAPAIYETSPGKILIGSYQGFFEYNALTKRFQEYKMFKQGRGWSNWYNPLVKAFVPAANGNLWVATEGNGVLSFNLKSHTFSQPAIPDDLKPEERASLFNYSFLRDTDGQLWLGGNNNLYLFNPKTKQALPFTWGKTKQPFSSLQIMALYQAKDQSIWVGTDYGLYRIVKGKSITGYFAAIAEQNPRAGLTNEFITCLYEGLDGRLWVGTKGGGINVLHPANGQIEETYTIKEGLANNIVCAILPGKAGELWISTDNGLSRLDRQQKTFRNFLVKDGLPNNTFHPGAAWAGSDRTLYFGSLDGIVAFDPEQFRPTAAVSRVILTKLVQHRGTKNKIEENALAAHLIRNIQLHYKDKFFTVYFALQAYFDDVNVPQFAYQVVGITDEWQPIGAKNYIQFTGLPAGKYTLRIKGMDSSGIWGKELRLPIEVGQAFYLTPVAYGFYALVIFTIIGIIFWSQFKRLQLQNQLKFEHLEQEKLRELEQMKSQFFTNITHEFRTPLTLIISPLEPLCTQPTLPPPELIKPQLKVIFRNAQRLLRLINQLLDLAKLEAGHMILDESRGEITLLVEQIVESFRPAAEQQGVQLQYVFTGASVEYIFDAEKLEKIIYNLLANALKFTASGGKVRVEVNLPASREETYELQLRVRDTGRGIPASQLPFIFNRFYQVTDARTAALAGSGLGLFLVKELVELMGGHVAAESQEGKGSSFTVVLPLRIAGNNVPAGPLASQSVIVPEEEAVSLPLPPSAEEAPLVLVVEDHEELRHFIAQELTAQYRVLTAPNGAEGWQLAQQELPNLVIADVAMPEMDGFTLSQLIKNNPLTTHIAVILLTARTSVEDRVKGLTTGANDYLIKPFNLQELQLRVANGLSYQQTLRQYWRQKFSLSNPAEEPASPSEDPFLRQVHQVLDRELANSGFLVDELAREMAVSTRTLHRKLAAITAMNANELMRYYRLSQAAVLLREGHPVAETAYRVGFEGLSYFAKCFKAQFSVSPSEYALSQPR</sequence>
<keyword evidence="7" id="KW-0067">ATP-binding</keyword>
<dbReference type="InterPro" id="IPR011123">
    <property type="entry name" value="Y_Y_Y"/>
</dbReference>
<evidence type="ECO:0000256" key="11">
    <source>
        <dbReference type="ARBA" id="ARBA00023163"/>
    </source>
</evidence>
<dbReference type="InterPro" id="IPR015943">
    <property type="entry name" value="WD40/YVTN_repeat-like_dom_sf"/>
</dbReference>
<dbReference type="InterPro" id="IPR013783">
    <property type="entry name" value="Ig-like_fold"/>
</dbReference>
<evidence type="ECO:0000256" key="9">
    <source>
        <dbReference type="ARBA" id="ARBA00023015"/>
    </source>
</evidence>
<dbReference type="SMART" id="SM00388">
    <property type="entry name" value="HisKA"/>
    <property type="match status" value="1"/>
</dbReference>
<dbReference type="InterPro" id="IPR036097">
    <property type="entry name" value="HisK_dim/P_sf"/>
</dbReference>
<dbReference type="EC" id="2.7.13.3" evidence="2"/>
<evidence type="ECO:0000256" key="2">
    <source>
        <dbReference type="ARBA" id="ARBA00012438"/>
    </source>
</evidence>
<dbReference type="Pfam" id="PF02518">
    <property type="entry name" value="HATPase_c"/>
    <property type="match status" value="1"/>
</dbReference>
<dbReference type="InterPro" id="IPR036890">
    <property type="entry name" value="HATPase_C_sf"/>
</dbReference>
<feature type="domain" description="Histidine kinase" evidence="15">
    <location>
        <begin position="913"/>
        <end position="1137"/>
    </location>
</feature>
<proteinExistence type="predicted"/>
<feature type="modified residue" description="4-aspartylphosphate" evidence="12">
    <location>
        <position position="1221"/>
    </location>
</feature>
<comment type="catalytic activity">
    <reaction evidence="1">
        <text>ATP + protein L-histidine = ADP + protein N-phospho-L-histidine.</text>
        <dbReference type="EC" id="2.7.13.3"/>
    </reaction>
</comment>
<dbReference type="PROSITE" id="PS00041">
    <property type="entry name" value="HTH_ARAC_FAMILY_1"/>
    <property type="match status" value="1"/>
</dbReference>
<dbReference type="InterPro" id="IPR003594">
    <property type="entry name" value="HATPase_dom"/>
</dbReference>
<dbReference type="SUPFAM" id="SSF55874">
    <property type="entry name" value="ATPase domain of HSP90 chaperone/DNA topoisomerase II/histidine kinase"/>
    <property type="match status" value="1"/>
</dbReference>
<protein>
    <recommendedName>
        <fullName evidence="2">histidine kinase</fullName>
        <ecNumber evidence="2">2.7.13.3</ecNumber>
    </recommendedName>
</protein>
<dbReference type="PROSITE" id="PS50109">
    <property type="entry name" value="HIS_KIN"/>
    <property type="match status" value="1"/>
</dbReference>
<evidence type="ECO:0000313" key="17">
    <source>
        <dbReference type="EMBL" id="PSR55904.1"/>
    </source>
</evidence>
<dbReference type="Gene3D" id="2.60.40.10">
    <property type="entry name" value="Immunoglobulins"/>
    <property type="match status" value="1"/>
</dbReference>
<dbReference type="Pfam" id="PF00512">
    <property type="entry name" value="HisKA"/>
    <property type="match status" value="1"/>
</dbReference>
<evidence type="ECO:0000256" key="5">
    <source>
        <dbReference type="ARBA" id="ARBA00022741"/>
    </source>
</evidence>
<dbReference type="InterPro" id="IPR011110">
    <property type="entry name" value="Reg_prop"/>
</dbReference>
<evidence type="ECO:0000256" key="10">
    <source>
        <dbReference type="ARBA" id="ARBA00023125"/>
    </source>
</evidence>
<dbReference type="SUPFAM" id="SSF46689">
    <property type="entry name" value="Homeodomain-like"/>
    <property type="match status" value="1"/>
</dbReference>
<keyword evidence="13" id="KW-0472">Membrane</keyword>
<dbReference type="Gene3D" id="2.130.10.10">
    <property type="entry name" value="YVTN repeat-like/Quinoprotein amine dehydrogenase"/>
    <property type="match status" value="4"/>
</dbReference>
<reference evidence="17 18" key="1">
    <citation type="submission" date="2018-03" db="EMBL/GenBank/DDBJ databases">
        <title>Adhaeribacter sp. HMF7605 Genome sequencing and assembly.</title>
        <authorList>
            <person name="Kang H."/>
            <person name="Kang J."/>
            <person name="Cha I."/>
            <person name="Kim H."/>
            <person name="Joh K."/>
        </authorList>
    </citation>
    <scope>NUCLEOTIDE SEQUENCE [LARGE SCALE GENOMIC DNA]</scope>
    <source>
        <strain evidence="17 18">HMF7605</strain>
    </source>
</reference>
<evidence type="ECO:0000256" key="4">
    <source>
        <dbReference type="ARBA" id="ARBA00022679"/>
    </source>
</evidence>
<dbReference type="Pfam" id="PF07495">
    <property type="entry name" value="Y_Y_Y"/>
    <property type="match status" value="1"/>
</dbReference>
<accession>A0A2T2YK59</accession>
<dbReference type="Pfam" id="PF07494">
    <property type="entry name" value="Reg_prop"/>
    <property type="match status" value="3"/>
</dbReference>
<organism evidence="17 18">
    <name type="scientific">Adhaeribacter arboris</name>
    <dbReference type="NCBI Taxonomy" id="2072846"/>
    <lineage>
        <taxon>Bacteria</taxon>
        <taxon>Pseudomonadati</taxon>
        <taxon>Bacteroidota</taxon>
        <taxon>Cytophagia</taxon>
        <taxon>Cytophagales</taxon>
        <taxon>Hymenobacteraceae</taxon>
        <taxon>Adhaeribacter</taxon>
    </lineage>
</organism>
<dbReference type="GO" id="GO:0005524">
    <property type="term" value="F:ATP binding"/>
    <property type="evidence" value="ECO:0007669"/>
    <property type="project" value="UniProtKB-KW"/>
</dbReference>
<dbReference type="CDD" id="cd16922">
    <property type="entry name" value="HATPase_EvgS-ArcB-TorS-like"/>
    <property type="match status" value="1"/>
</dbReference>
<dbReference type="InterPro" id="IPR011006">
    <property type="entry name" value="CheY-like_superfamily"/>
</dbReference>
<comment type="caution">
    <text evidence="17">The sequence shown here is derived from an EMBL/GenBank/DDBJ whole genome shotgun (WGS) entry which is preliminary data.</text>
</comment>
<feature type="domain" description="HTH araC/xylS-type" evidence="14">
    <location>
        <begin position="1321"/>
        <end position="1419"/>
    </location>
</feature>
<dbReference type="Pfam" id="PF00072">
    <property type="entry name" value="Response_reg"/>
    <property type="match status" value="1"/>
</dbReference>
<dbReference type="Gene3D" id="1.10.287.130">
    <property type="match status" value="1"/>
</dbReference>
<keyword evidence="10" id="KW-0238">DNA-binding</keyword>
<evidence type="ECO:0000259" key="15">
    <source>
        <dbReference type="PROSITE" id="PS50109"/>
    </source>
</evidence>
<evidence type="ECO:0000256" key="13">
    <source>
        <dbReference type="SAM" id="Phobius"/>
    </source>
</evidence>
<dbReference type="InterPro" id="IPR004358">
    <property type="entry name" value="Sig_transdc_His_kin-like_C"/>
</dbReference>
<dbReference type="GO" id="GO:0000155">
    <property type="term" value="F:phosphorelay sensor kinase activity"/>
    <property type="evidence" value="ECO:0007669"/>
    <property type="project" value="InterPro"/>
</dbReference>
<dbReference type="Gene3D" id="1.10.10.60">
    <property type="entry name" value="Homeodomain-like"/>
    <property type="match status" value="1"/>
</dbReference>
<evidence type="ECO:0000256" key="6">
    <source>
        <dbReference type="ARBA" id="ARBA00022777"/>
    </source>
</evidence>
<gene>
    <name evidence="17" type="ORF">AHMF7605_21560</name>
</gene>
<keyword evidence="11" id="KW-0804">Transcription</keyword>
<dbReference type="PROSITE" id="PS50110">
    <property type="entry name" value="RESPONSE_REGULATORY"/>
    <property type="match status" value="1"/>
</dbReference>
<keyword evidence="3 12" id="KW-0597">Phosphoprotein</keyword>
<dbReference type="InterPro" id="IPR018060">
    <property type="entry name" value="HTH_AraC"/>
</dbReference>
<dbReference type="SUPFAM" id="SSF47384">
    <property type="entry name" value="Homodimeric domain of signal transducing histidine kinase"/>
    <property type="match status" value="1"/>
</dbReference>
<evidence type="ECO:0000259" key="16">
    <source>
        <dbReference type="PROSITE" id="PS50110"/>
    </source>
</evidence>
<dbReference type="PANTHER" id="PTHR43547:SF2">
    <property type="entry name" value="HYBRID SIGNAL TRANSDUCTION HISTIDINE KINASE C"/>
    <property type="match status" value="1"/>
</dbReference>
<dbReference type="InterPro" id="IPR005467">
    <property type="entry name" value="His_kinase_dom"/>
</dbReference>
<dbReference type="Gene3D" id="3.40.50.2300">
    <property type="match status" value="1"/>
</dbReference>
<dbReference type="GO" id="GO:0003700">
    <property type="term" value="F:DNA-binding transcription factor activity"/>
    <property type="evidence" value="ECO:0007669"/>
    <property type="project" value="InterPro"/>
</dbReference>
<dbReference type="SUPFAM" id="SSF63829">
    <property type="entry name" value="Calcium-dependent phosphotriesterase"/>
    <property type="match status" value="2"/>
</dbReference>
<dbReference type="Gene3D" id="3.30.565.10">
    <property type="entry name" value="Histidine kinase-like ATPase, C-terminal domain"/>
    <property type="match status" value="1"/>
</dbReference>
<evidence type="ECO:0000259" key="14">
    <source>
        <dbReference type="PROSITE" id="PS01124"/>
    </source>
</evidence>
<dbReference type="InterPro" id="IPR003661">
    <property type="entry name" value="HisK_dim/P_dom"/>
</dbReference>
<dbReference type="SMART" id="SM00387">
    <property type="entry name" value="HATPase_c"/>
    <property type="match status" value="1"/>
</dbReference>
<dbReference type="CDD" id="cd17574">
    <property type="entry name" value="REC_OmpR"/>
    <property type="match status" value="1"/>
</dbReference>
<dbReference type="CDD" id="cd00082">
    <property type="entry name" value="HisKA"/>
    <property type="match status" value="1"/>
</dbReference>
<dbReference type="PANTHER" id="PTHR43547">
    <property type="entry name" value="TWO-COMPONENT HISTIDINE KINASE"/>
    <property type="match status" value="1"/>
</dbReference>
<dbReference type="FunFam" id="3.30.565.10:FF:000037">
    <property type="entry name" value="Hybrid sensor histidine kinase/response regulator"/>
    <property type="match status" value="1"/>
</dbReference>
<dbReference type="InterPro" id="IPR018062">
    <property type="entry name" value="HTH_AraC-typ_CS"/>
</dbReference>
<evidence type="ECO:0000256" key="1">
    <source>
        <dbReference type="ARBA" id="ARBA00000085"/>
    </source>
</evidence>
<evidence type="ECO:0000256" key="7">
    <source>
        <dbReference type="ARBA" id="ARBA00022840"/>
    </source>
</evidence>
<dbReference type="SUPFAM" id="SSF52172">
    <property type="entry name" value="CheY-like"/>
    <property type="match status" value="1"/>
</dbReference>
<name>A0A2T2YK59_9BACT</name>
<keyword evidence="6" id="KW-0418">Kinase</keyword>
<keyword evidence="5" id="KW-0547">Nucleotide-binding</keyword>
<keyword evidence="4" id="KW-0808">Transferase</keyword>
<keyword evidence="18" id="KW-1185">Reference proteome</keyword>
<keyword evidence="9" id="KW-0805">Transcription regulation</keyword>
<dbReference type="SMART" id="SM00448">
    <property type="entry name" value="REC"/>
    <property type="match status" value="1"/>
</dbReference>
<evidence type="ECO:0000256" key="3">
    <source>
        <dbReference type="ARBA" id="ARBA00022553"/>
    </source>
</evidence>
<feature type="transmembrane region" description="Helical" evidence="13">
    <location>
        <begin position="854"/>
        <end position="878"/>
    </location>
</feature>
<dbReference type="InterPro" id="IPR001789">
    <property type="entry name" value="Sig_transdc_resp-reg_receiver"/>
</dbReference>
<evidence type="ECO:0000256" key="12">
    <source>
        <dbReference type="PROSITE-ProRule" id="PRU00169"/>
    </source>
</evidence>